<evidence type="ECO:0008006" key="4">
    <source>
        <dbReference type="Google" id="ProtNLM"/>
    </source>
</evidence>
<evidence type="ECO:0000313" key="2">
    <source>
        <dbReference type="EMBL" id="MFC1401812.1"/>
    </source>
</evidence>
<feature type="chain" id="PRO_5046279625" description="Lipoprotein" evidence="1">
    <location>
        <begin position="22"/>
        <end position="291"/>
    </location>
</feature>
<name>A0ABV6UK35_9ACTN</name>
<protein>
    <recommendedName>
        <fullName evidence="4">Lipoprotein</fullName>
    </recommendedName>
</protein>
<keyword evidence="1" id="KW-0732">Signal</keyword>
<accession>A0ABV6UK35</accession>
<evidence type="ECO:0000256" key="1">
    <source>
        <dbReference type="SAM" id="SignalP"/>
    </source>
</evidence>
<comment type="caution">
    <text evidence="2">The sequence shown here is derived from an EMBL/GenBank/DDBJ whole genome shotgun (WGS) entry which is preliminary data.</text>
</comment>
<dbReference type="EMBL" id="JBHEZZ010000005">
    <property type="protein sequence ID" value="MFC1401812.1"/>
    <property type="molecule type" value="Genomic_DNA"/>
</dbReference>
<reference evidence="2 3" key="1">
    <citation type="submission" date="2024-09" db="EMBL/GenBank/DDBJ databases">
        <authorList>
            <person name="Lee S.D."/>
        </authorList>
    </citation>
    <scope>NUCLEOTIDE SEQUENCE [LARGE SCALE GENOMIC DNA]</scope>
    <source>
        <strain evidence="2 3">N1-5</strain>
    </source>
</reference>
<evidence type="ECO:0000313" key="3">
    <source>
        <dbReference type="Proteomes" id="UP001592528"/>
    </source>
</evidence>
<feature type="signal peptide" evidence="1">
    <location>
        <begin position="1"/>
        <end position="21"/>
    </location>
</feature>
<organism evidence="2 3">
    <name type="scientific">Streptacidiphilus cavernicola</name>
    <dbReference type="NCBI Taxonomy" id="3342716"/>
    <lineage>
        <taxon>Bacteria</taxon>
        <taxon>Bacillati</taxon>
        <taxon>Actinomycetota</taxon>
        <taxon>Actinomycetes</taxon>
        <taxon>Kitasatosporales</taxon>
        <taxon>Streptomycetaceae</taxon>
        <taxon>Streptacidiphilus</taxon>
    </lineage>
</organism>
<gene>
    <name evidence="2" type="ORF">ACEZDJ_10985</name>
</gene>
<dbReference type="Proteomes" id="UP001592528">
    <property type="component" value="Unassembled WGS sequence"/>
</dbReference>
<sequence>MKSRIALLAILALFSGVPLLGCSTNQCSENSTCGNHNNTGHDDGTPSVPSGPPIVFTVLEHDAWDACDEGPGKVFLTAPTLPDIAKHLNAMGARTADQRAAYEKQLAAFDQKYHAVPADRTGIDLTIRGSSASAVTIQGITVSLIDVKPTPTTSVRVTVDGACGGSAYSSFQVDLDKQVPKLVFKSGQDADGRKRVQGFPVQVTQSDPEIFTVLPFATADVYTFRLVVHWSAGGALGTTTVSENGGGPFAVASGSGAHQYDYQPQNGVFSPQTMKMNPSDPLGQLVPINSR</sequence>
<proteinExistence type="predicted"/>
<dbReference type="RefSeq" id="WP_157623831.1">
    <property type="nucleotide sequence ID" value="NZ_JBHEZZ010000005.1"/>
</dbReference>
<keyword evidence="3" id="KW-1185">Reference proteome</keyword>